<dbReference type="PANTHER" id="PTHR35007:SF2">
    <property type="entry name" value="PILUS ASSEMBLE PROTEIN"/>
    <property type="match status" value="1"/>
</dbReference>
<name>A0ABN2VYW0_9ACTN</name>
<evidence type="ECO:0000313" key="9">
    <source>
        <dbReference type="Proteomes" id="UP001501480"/>
    </source>
</evidence>
<sequence length="291" mass="31389">MLLLAVVLVLAALLLGLVALGVVGLPNGTVRRRVQGMTHRPEQAGAAPTVRVDASRADFWERFTPSAALVRLQRNLVLAGHPEGWTRERVVLAKPLGAVFAILFASVVLSGSDGIALTLFALAIVPLGYFVPDLLVYNRAVKRQAEIQKALPDLLDQIVISLEAGVGFEAALARAAERGTGPLAEEFVRLMQDMSLGLSRKEAYTALAERTSVDELRGFCRAVLQAEEFGVSIASVVRSQAKEMRLGRRMRAEAKAQQVPVKILIPLMTCILPVLFAIVMGPAVVYAYAIN</sequence>
<dbReference type="RefSeq" id="WP_344326947.1">
    <property type="nucleotide sequence ID" value="NZ_BAAAPY010000005.1"/>
</dbReference>
<evidence type="ECO:0000256" key="5">
    <source>
        <dbReference type="ARBA" id="ARBA00023136"/>
    </source>
</evidence>
<evidence type="ECO:0000256" key="4">
    <source>
        <dbReference type="ARBA" id="ARBA00022989"/>
    </source>
</evidence>
<proteinExistence type="predicted"/>
<feature type="transmembrane region" description="Helical" evidence="6">
    <location>
        <begin position="263"/>
        <end position="289"/>
    </location>
</feature>
<keyword evidence="4 6" id="KW-1133">Transmembrane helix</keyword>
<dbReference type="EMBL" id="BAAAPY010000005">
    <property type="protein sequence ID" value="GAA2077810.1"/>
    <property type="molecule type" value="Genomic_DNA"/>
</dbReference>
<keyword evidence="3 6" id="KW-0812">Transmembrane</keyword>
<evidence type="ECO:0000259" key="7">
    <source>
        <dbReference type="Pfam" id="PF00482"/>
    </source>
</evidence>
<feature type="transmembrane region" description="Helical" evidence="6">
    <location>
        <begin position="98"/>
        <end position="131"/>
    </location>
</feature>
<gene>
    <name evidence="8" type="ORF">GCM10009821_16850</name>
</gene>
<evidence type="ECO:0000256" key="6">
    <source>
        <dbReference type="SAM" id="Phobius"/>
    </source>
</evidence>
<organism evidence="8 9">
    <name type="scientific">Aeromicrobium halocynthiae</name>
    <dbReference type="NCBI Taxonomy" id="560557"/>
    <lineage>
        <taxon>Bacteria</taxon>
        <taxon>Bacillati</taxon>
        <taxon>Actinomycetota</taxon>
        <taxon>Actinomycetes</taxon>
        <taxon>Propionibacteriales</taxon>
        <taxon>Nocardioidaceae</taxon>
        <taxon>Aeromicrobium</taxon>
    </lineage>
</organism>
<comment type="caution">
    <text evidence="8">The sequence shown here is derived from an EMBL/GenBank/DDBJ whole genome shotgun (WGS) entry which is preliminary data.</text>
</comment>
<reference evidence="8 9" key="1">
    <citation type="journal article" date="2019" name="Int. J. Syst. Evol. Microbiol.">
        <title>The Global Catalogue of Microorganisms (GCM) 10K type strain sequencing project: providing services to taxonomists for standard genome sequencing and annotation.</title>
        <authorList>
            <consortium name="The Broad Institute Genomics Platform"/>
            <consortium name="The Broad Institute Genome Sequencing Center for Infectious Disease"/>
            <person name="Wu L."/>
            <person name="Ma J."/>
        </authorList>
    </citation>
    <scope>NUCLEOTIDE SEQUENCE [LARGE SCALE GENOMIC DNA]</scope>
    <source>
        <strain evidence="8 9">JCM 15749</strain>
    </source>
</reference>
<dbReference type="Pfam" id="PF00482">
    <property type="entry name" value="T2SSF"/>
    <property type="match status" value="1"/>
</dbReference>
<feature type="domain" description="Type II secretion system protein GspF" evidence="7">
    <location>
        <begin position="155"/>
        <end position="280"/>
    </location>
</feature>
<keyword evidence="5 6" id="KW-0472">Membrane</keyword>
<keyword evidence="2" id="KW-1003">Cell membrane</keyword>
<protein>
    <recommendedName>
        <fullName evidence="7">Type II secretion system protein GspF domain-containing protein</fullName>
    </recommendedName>
</protein>
<evidence type="ECO:0000256" key="2">
    <source>
        <dbReference type="ARBA" id="ARBA00022475"/>
    </source>
</evidence>
<evidence type="ECO:0000313" key="8">
    <source>
        <dbReference type="EMBL" id="GAA2077810.1"/>
    </source>
</evidence>
<evidence type="ECO:0000256" key="3">
    <source>
        <dbReference type="ARBA" id="ARBA00022692"/>
    </source>
</evidence>
<evidence type="ECO:0000256" key="1">
    <source>
        <dbReference type="ARBA" id="ARBA00004651"/>
    </source>
</evidence>
<dbReference type="InterPro" id="IPR018076">
    <property type="entry name" value="T2SS_GspF_dom"/>
</dbReference>
<keyword evidence="9" id="KW-1185">Reference proteome</keyword>
<dbReference type="Proteomes" id="UP001501480">
    <property type="component" value="Unassembled WGS sequence"/>
</dbReference>
<accession>A0ABN2VYW0</accession>
<dbReference type="PANTHER" id="PTHR35007">
    <property type="entry name" value="INTEGRAL MEMBRANE PROTEIN-RELATED"/>
    <property type="match status" value="1"/>
</dbReference>
<comment type="subcellular location">
    <subcellularLocation>
        <location evidence="1">Cell membrane</location>
        <topology evidence="1">Multi-pass membrane protein</topology>
    </subcellularLocation>
</comment>